<keyword evidence="4" id="KW-0547">Nucleotide-binding</keyword>
<feature type="domain" description="AMP-binding enzyme C-terminal" evidence="10">
    <location>
        <begin position="529"/>
        <end position="607"/>
    </location>
</feature>
<proteinExistence type="inferred from homology"/>
<reference evidence="12 13" key="1">
    <citation type="submission" date="2018-12" db="EMBL/GenBank/DDBJ databases">
        <title>Complete genome sequence of Flaviflexus sp. H23T48.</title>
        <authorList>
            <person name="Bae J.-W."/>
            <person name="Lee J.-Y."/>
        </authorList>
    </citation>
    <scope>NUCLEOTIDE SEQUENCE [LARGE SCALE GENOMIC DNA]</scope>
    <source>
        <strain evidence="12 13">H23T48</strain>
    </source>
</reference>
<dbReference type="NCBIfam" id="NF001208">
    <property type="entry name" value="PRK00174.1"/>
    <property type="match status" value="1"/>
</dbReference>
<dbReference type="InterPro" id="IPR020845">
    <property type="entry name" value="AMP-binding_CS"/>
</dbReference>
<protein>
    <recommendedName>
        <fullName evidence="2 7">Acetate--CoA ligase</fullName>
        <ecNumber evidence="2 7">6.2.1.1</ecNumber>
    </recommendedName>
</protein>
<evidence type="ECO:0000256" key="7">
    <source>
        <dbReference type="NCBIfam" id="TIGR02188"/>
    </source>
</evidence>
<evidence type="ECO:0000259" key="11">
    <source>
        <dbReference type="Pfam" id="PF16177"/>
    </source>
</evidence>
<dbReference type="PROSITE" id="PS00455">
    <property type="entry name" value="AMP_BINDING"/>
    <property type="match status" value="1"/>
</dbReference>
<evidence type="ECO:0000256" key="3">
    <source>
        <dbReference type="ARBA" id="ARBA00022598"/>
    </source>
</evidence>
<dbReference type="GO" id="GO:0003987">
    <property type="term" value="F:acetate-CoA ligase activity"/>
    <property type="evidence" value="ECO:0007669"/>
    <property type="project" value="UniProtKB-UniRule"/>
</dbReference>
<keyword evidence="13" id="KW-1185">Reference proteome</keyword>
<keyword evidence="6" id="KW-0007">Acetylation</keyword>
<dbReference type="FunFam" id="3.40.50.12780:FF:000001">
    <property type="entry name" value="Acetyl-coenzyme A synthetase"/>
    <property type="match status" value="1"/>
</dbReference>
<keyword evidence="5" id="KW-0067">ATP-binding</keyword>
<dbReference type="CDD" id="cd05966">
    <property type="entry name" value="ACS"/>
    <property type="match status" value="1"/>
</dbReference>
<dbReference type="InterPro" id="IPR011904">
    <property type="entry name" value="Ac_CoA_lig"/>
</dbReference>
<dbReference type="Gene3D" id="3.30.300.30">
    <property type="match status" value="1"/>
</dbReference>
<dbReference type="RefSeq" id="WP_126703260.1">
    <property type="nucleotide sequence ID" value="NZ_CP034593.1"/>
</dbReference>
<evidence type="ECO:0000256" key="6">
    <source>
        <dbReference type="ARBA" id="ARBA00022990"/>
    </source>
</evidence>
<evidence type="ECO:0000259" key="10">
    <source>
        <dbReference type="Pfam" id="PF13193"/>
    </source>
</evidence>
<dbReference type="InterPro" id="IPR000873">
    <property type="entry name" value="AMP-dep_synth/lig_dom"/>
</dbReference>
<dbReference type="Pfam" id="PF00501">
    <property type="entry name" value="AMP-binding"/>
    <property type="match status" value="1"/>
</dbReference>
<organism evidence="12 13">
    <name type="scientific">Flaviflexus ciconiae</name>
    <dbReference type="NCBI Taxonomy" id="2496867"/>
    <lineage>
        <taxon>Bacteria</taxon>
        <taxon>Bacillati</taxon>
        <taxon>Actinomycetota</taxon>
        <taxon>Actinomycetes</taxon>
        <taxon>Actinomycetales</taxon>
        <taxon>Actinomycetaceae</taxon>
        <taxon>Flaviflexus</taxon>
    </lineage>
</organism>
<gene>
    <name evidence="12" type="primary">acs</name>
    <name evidence="12" type="ORF">EJ997_02965</name>
</gene>
<evidence type="ECO:0000313" key="12">
    <source>
        <dbReference type="EMBL" id="AZQ76452.1"/>
    </source>
</evidence>
<feature type="domain" description="AMP-dependent synthetase/ligase" evidence="9">
    <location>
        <begin position="88"/>
        <end position="468"/>
    </location>
</feature>
<evidence type="ECO:0000256" key="2">
    <source>
        <dbReference type="ARBA" id="ARBA00013275"/>
    </source>
</evidence>
<evidence type="ECO:0000256" key="1">
    <source>
        <dbReference type="ARBA" id="ARBA00006432"/>
    </source>
</evidence>
<dbReference type="Proteomes" id="UP000280344">
    <property type="component" value="Chromosome"/>
</dbReference>
<evidence type="ECO:0000256" key="5">
    <source>
        <dbReference type="ARBA" id="ARBA00022840"/>
    </source>
</evidence>
<evidence type="ECO:0000313" key="13">
    <source>
        <dbReference type="Proteomes" id="UP000280344"/>
    </source>
</evidence>
<dbReference type="Gene3D" id="3.40.50.12780">
    <property type="entry name" value="N-terminal domain of ligase-like"/>
    <property type="match status" value="1"/>
</dbReference>
<dbReference type="Pfam" id="PF13193">
    <property type="entry name" value="AMP-binding_C"/>
    <property type="match status" value="1"/>
</dbReference>
<feature type="region of interest" description="Disordered" evidence="8">
    <location>
        <begin position="1"/>
        <end position="20"/>
    </location>
</feature>
<dbReference type="PANTHER" id="PTHR24095">
    <property type="entry name" value="ACETYL-COENZYME A SYNTHETASE"/>
    <property type="match status" value="1"/>
</dbReference>
<feature type="domain" description="Acetyl-coenzyme A synthetase N-terminal" evidence="11">
    <location>
        <begin position="26"/>
        <end position="79"/>
    </location>
</feature>
<dbReference type="SUPFAM" id="SSF56801">
    <property type="entry name" value="Acetyl-CoA synthetase-like"/>
    <property type="match status" value="1"/>
</dbReference>
<dbReference type="EMBL" id="CP034593">
    <property type="protein sequence ID" value="AZQ76452.1"/>
    <property type="molecule type" value="Genomic_DNA"/>
</dbReference>
<dbReference type="InterPro" id="IPR032387">
    <property type="entry name" value="ACAS_N"/>
</dbReference>
<evidence type="ECO:0000259" key="9">
    <source>
        <dbReference type="Pfam" id="PF00501"/>
    </source>
</evidence>
<dbReference type="KEGG" id="flh:EJ997_02965"/>
<dbReference type="GO" id="GO:0016208">
    <property type="term" value="F:AMP binding"/>
    <property type="evidence" value="ECO:0007669"/>
    <property type="project" value="InterPro"/>
</dbReference>
<keyword evidence="3 12" id="KW-0436">Ligase</keyword>
<dbReference type="InterPro" id="IPR025110">
    <property type="entry name" value="AMP-bd_C"/>
</dbReference>
<dbReference type="Pfam" id="PF16177">
    <property type="entry name" value="ACAS_N"/>
    <property type="match status" value="1"/>
</dbReference>
<dbReference type="GO" id="GO:0005524">
    <property type="term" value="F:ATP binding"/>
    <property type="evidence" value="ECO:0007669"/>
    <property type="project" value="UniProtKB-KW"/>
</dbReference>
<dbReference type="InterPro" id="IPR045851">
    <property type="entry name" value="AMP-bd_C_sf"/>
</dbReference>
<dbReference type="InterPro" id="IPR042099">
    <property type="entry name" value="ANL_N_sf"/>
</dbReference>
<accession>A0A3Q9G602</accession>
<dbReference type="GO" id="GO:0019427">
    <property type="term" value="P:acetyl-CoA biosynthetic process from acetate"/>
    <property type="evidence" value="ECO:0007669"/>
    <property type="project" value="UniProtKB-UniRule"/>
</dbReference>
<dbReference type="EC" id="6.2.1.1" evidence="2 7"/>
<evidence type="ECO:0000256" key="4">
    <source>
        <dbReference type="ARBA" id="ARBA00022741"/>
    </source>
</evidence>
<dbReference type="NCBIfam" id="TIGR02188">
    <property type="entry name" value="Ac_CoA_lig_AcsA"/>
    <property type="match status" value="1"/>
</dbReference>
<dbReference type="GO" id="GO:0005829">
    <property type="term" value="C:cytosol"/>
    <property type="evidence" value="ECO:0007669"/>
    <property type="project" value="TreeGrafter"/>
</dbReference>
<dbReference type="OrthoDB" id="9803968at2"/>
<dbReference type="PANTHER" id="PTHR24095:SF14">
    <property type="entry name" value="ACETYL-COENZYME A SYNTHETASE 1"/>
    <property type="match status" value="1"/>
</dbReference>
<dbReference type="AlphaFoldDB" id="A0A3Q9G602"/>
<evidence type="ECO:0000256" key="8">
    <source>
        <dbReference type="SAM" id="MobiDB-lite"/>
    </source>
</evidence>
<comment type="similarity">
    <text evidence="1">Belongs to the ATP-dependent AMP-binding enzyme family.</text>
</comment>
<sequence>MSTSSERFIFEPSPEASAGSWAEDWQEIEKRAAADPLAYWEEQASELEWSQPWEAVLDDSNAPFYKWFVGGKTNIVTNAVDRHITGPHKNKLALIWESEDGKEVRTFSYFSLNRDVEKMANILKAMGVRKGDRVTIYLPRIPEVFFAMLACAKLGAVHSVVFAGFSSDALSSRIDDSESKLVITADGSWINGNVFPLKDIVDEAVKFSPTVENVIVVKRTGTEVHMDPTRDHWYHDLENLPIARGRCETVQVDAEDPLYILYTSGSTGKPKAILHTHGGYMVGTYTTLKNTFDIQEDDRFWCTADAGWVTGHSYLVYGPLLNGATTFMYEGGPTFPHPDRWWKLIEHYGITTFYTAPTAIRSLMRFGDAWATRHDLSSLRLIGSVGEPINPAAWHWFHSVVGGGKAPLMDTWWQTETGMFQITGVPSMPQKPGSAGRAVFGQVAEILDEHGNSVPDGQEGFLTLKNPWPAMARTLYNDEQRFVDTYWSTYPGRYMTGDAAKRDEDGYFWVIGRTDDVIKVSGHRLGTAEVEAAINSHSAVSESAAIGLPHEVKGNAIHSFVVLNQGYAGSRELTEELRAHVSSHLSPIAKPDEIEFVNTLPKTRSGKIMRRVLRARALGQDEGDLSTLEE</sequence>
<name>A0A3Q9G602_9ACTO</name>